<comment type="caution">
    <text evidence="1">The sequence shown here is derived from an EMBL/GenBank/DDBJ whole genome shotgun (WGS) entry which is preliminary data.</text>
</comment>
<name>A0A8B3BU71_MEDGN</name>
<reference evidence="1 2" key="1">
    <citation type="submission" date="2018-08" db="EMBL/GenBank/DDBJ databases">
        <title>A genome reference for cultivated species of the human gut microbiota.</title>
        <authorList>
            <person name="Zou Y."/>
            <person name="Xue W."/>
            <person name="Luo G."/>
        </authorList>
    </citation>
    <scope>NUCLEOTIDE SEQUENCE [LARGE SCALE GENOMIC DNA]</scope>
    <source>
        <strain evidence="1 2">AM12-54</strain>
    </source>
</reference>
<evidence type="ECO:0000313" key="1">
    <source>
        <dbReference type="EMBL" id="RHJ14480.1"/>
    </source>
</evidence>
<protein>
    <submittedName>
        <fullName evidence="1">Uncharacterized protein</fullName>
    </submittedName>
</protein>
<dbReference type="AlphaFoldDB" id="A0A8B3BU71"/>
<dbReference type="EMBL" id="QRLN01000005">
    <property type="protein sequence ID" value="RHJ14480.1"/>
    <property type="molecule type" value="Genomic_DNA"/>
</dbReference>
<accession>A0A8B3BU71</accession>
<sequence length="281" mass="33796">MNNLAIVMSSCDIYEDLWEPFFECLDVFGGEGIEQNHISVYLNTEHKEFVPKKKLKFTVKTITQKGDKILPWSKRFIDVLHHISEDYIFLVLDDFFVCDYIQWDYFARILKRMNEDSSIASFQMCGTRTRNSNPDTYKITEEFELDIMGKEGWKTHFVPTIWRKSVLLKWLRSWESIWAFEECGSKRARRWNYPEKVYVVSAPPIYDYLWIKDCSAVINGKWLAEKELLEFFEKYKINVDWTKRGKMTWEEYQAITMKDVLKKYTVKQIIVKSFNRVRSFF</sequence>
<dbReference type="Proteomes" id="UP000283992">
    <property type="component" value="Unassembled WGS sequence"/>
</dbReference>
<evidence type="ECO:0000313" key="2">
    <source>
        <dbReference type="Proteomes" id="UP000283992"/>
    </source>
</evidence>
<gene>
    <name evidence="1" type="ORF">DW142_05105</name>
</gene>
<dbReference type="RefSeq" id="WP_118341391.1">
    <property type="nucleotide sequence ID" value="NZ_QRLN01000005.1"/>
</dbReference>
<organism evidence="1 2">
    <name type="scientific">Mediterraneibacter gnavus</name>
    <name type="common">Ruminococcus gnavus</name>
    <dbReference type="NCBI Taxonomy" id="33038"/>
    <lineage>
        <taxon>Bacteria</taxon>
        <taxon>Bacillati</taxon>
        <taxon>Bacillota</taxon>
        <taxon>Clostridia</taxon>
        <taxon>Lachnospirales</taxon>
        <taxon>Lachnospiraceae</taxon>
        <taxon>Mediterraneibacter</taxon>
    </lineage>
</organism>
<proteinExistence type="predicted"/>